<dbReference type="Proteomes" id="UP000580718">
    <property type="component" value="Unassembled WGS sequence"/>
</dbReference>
<accession>A0A839XX80</accession>
<evidence type="ECO:0000313" key="1">
    <source>
        <dbReference type="EMBL" id="MBB3675189.1"/>
    </source>
</evidence>
<sequence length="160" mass="16546">MTTLVVWTFPDVAAAGRAERLLVPVSARQDMAVHDGAVLTWPASARRPRTRGLHSIALDDAVGGDFWAVLFAVVFLLPILPGPDDAPNDAGVSVLAGVGIPDAFTAELRRVAGPGTSALAVLTGTPLPAAETALAALRPRRTSTVFSAAGLRTLRDVFAG</sequence>
<reference evidence="1 2" key="1">
    <citation type="submission" date="2020-08" db="EMBL/GenBank/DDBJ databases">
        <title>Sequencing the genomes of 1000 actinobacteria strains.</title>
        <authorList>
            <person name="Klenk H.-P."/>
        </authorList>
    </citation>
    <scope>NUCLEOTIDE SEQUENCE [LARGE SCALE GENOMIC DNA]</scope>
    <source>
        <strain evidence="1 2">DSM 16678</strain>
    </source>
</reference>
<dbReference type="Pfam" id="PF06897">
    <property type="entry name" value="DUF1269"/>
    <property type="match status" value="1"/>
</dbReference>
<name>A0A839XX80_9ACTN</name>
<dbReference type="AlphaFoldDB" id="A0A839XX80"/>
<dbReference type="OrthoDB" id="5244321at2"/>
<dbReference type="EMBL" id="JACIBU010000001">
    <property type="protein sequence ID" value="MBB3675189.1"/>
    <property type="molecule type" value="Genomic_DNA"/>
</dbReference>
<comment type="caution">
    <text evidence="1">The sequence shown here is derived from an EMBL/GenBank/DDBJ whole genome shotgun (WGS) entry which is preliminary data.</text>
</comment>
<organism evidence="1 2">
    <name type="scientific">Modestobacter versicolor</name>
    <dbReference type="NCBI Taxonomy" id="429133"/>
    <lineage>
        <taxon>Bacteria</taxon>
        <taxon>Bacillati</taxon>
        <taxon>Actinomycetota</taxon>
        <taxon>Actinomycetes</taxon>
        <taxon>Geodermatophilales</taxon>
        <taxon>Geodermatophilaceae</taxon>
        <taxon>Modestobacter</taxon>
    </lineage>
</organism>
<dbReference type="InterPro" id="IPR009200">
    <property type="entry name" value="DUF1269_membrane"/>
</dbReference>
<evidence type="ECO:0000313" key="2">
    <source>
        <dbReference type="Proteomes" id="UP000580718"/>
    </source>
</evidence>
<protein>
    <submittedName>
        <fullName evidence="1">Putative membrane protein</fullName>
    </submittedName>
</protein>
<gene>
    <name evidence="1" type="ORF">FHX36_000924</name>
</gene>
<proteinExistence type="predicted"/>
<dbReference type="RefSeq" id="WP_146251503.1">
    <property type="nucleotide sequence ID" value="NZ_JACIBU010000001.1"/>
</dbReference>